<evidence type="ECO:0000256" key="1">
    <source>
        <dbReference type="SAM" id="Phobius"/>
    </source>
</evidence>
<organism evidence="2 3">
    <name type="scientific">Fictibacillus fluitans</name>
    <dbReference type="NCBI Taxonomy" id="3058422"/>
    <lineage>
        <taxon>Bacteria</taxon>
        <taxon>Bacillati</taxon>
        <taxon>Bacillota</taxon>
        <taxon>Bacilli</taxon>
        <taxon>Bacillales</taxon>
        <taxon>Fictibacillaceae</taxon>
        <taxon>Fictibacillus</taxon>
    </lineage>
</organism>
<evidence type="ECO:0000313" key="2">
    <source>
        <dbReference type="EMBL" id="MDN4525274.1"/>
    </source>
</evidence>
<protein>
    <submittedName>
        <fullName evidence="2">Stage III sporulation protein AF</fullName>
    </submittedName>
</protein>
<keyword evidence="3" id="KW-1185">Reference proteome</keyword>
<name>A0ABT8HX38_9BACL</name>
<dbReference type="NCBIfam" id="TIGR02896">
    <property type="entry name" value="spore_III_AF"/>
    <property type="match status" value="1"/>
</dbReference>
<dbReference type="InterPro" id="IPR014245">
    <property type="entry name" value="Spore_III_AF"/>
</dbReference>
<evidence type="ECO:0000313" key="3">
    <source>
        <dbReference type="Proteomes" id="UP001172721"/>
    </source>
</evidence>
<comment type="caution">
    <text evidence="2">The sequence shown here is derived from an EMBL/GenBank/DDBJ whole genome shotgun (WGS) entry which is preliminary data.</text>
</comment>
<keyword evidence="1" id="KW-1133">Transmembrane helix</keyword>
<dbReference type="Proteomes" id="UP001172721">
    <property type="component" value="Unassembled WGS sequence"/>
</dbReference>
<feature type="transmembrane region" description="Helical" evidence="1">
    <location>
        <begin position="7"/>
        <end position="26"/>
    </location>
</feature>
<gene>
    <name evidence="2" type="primary">spoIIIAF</name>
    <name evidence="2" type="ORF">QYB97_12330</name>
</gene>
<accession>A0ABT8HX38</accession>
<proteinExistence type="predicted"/>
<sequence length="214" mass="24051">MEFLTDWISNIVLIILLSVIVDLLLPNNGFQKYIKMVVGLLLILAILNPLLKVAGTNVDKVFEKIGIDSKVKESEIKNSIDTKKKEIQDSQSAYILEQTRVHMENLVKEELKARYEVTITDLVLVPKQTAGGTFNADDIQTVQVTLAASENEKQITVPAVKNVEISAEQPVQEERASLPSKPVQKFLAKKWQIKEKNVVIFTEGGEEHGEKREQ</sequence>
<reference evidence="2" key="1">
    <citation type="submission" date="2023-07" db="EMBL/GenBank/DDBJ databases">
        <title>Fictibacillus sp. isolated from freshwater pond.</title>
        <authorList>
            <person name="Kirdat K."/>
            <person name="Bhat A."/>
            <person name="Mourya A."/>
            <person name="Yadav A."/>
        </authorList>
    </citation>
    <scope>NUCLEOTIDE SEQUENCE</scope>
    <source>
        <strain evidence="2">NE201</strain>
    </source>
</reference>
<dbReference type="EMBL" id="JAUHTR010000006">
    <property type="protein sequence ID" value="MDN4525274.1"/>
    <property type="molecule type" value="Genomic_DNA"/>
</dbReference>
<keyword evidence="1" id="KW-0472">Membrane</keyword>
<dbReference type="Pfam" id="PF09581">
    <property type="entry name" value="Spore_III_AF"/>
    <property type="match status" value="1"/>
</dbReference>
<keyword evidence="1" id="KW-0812">Transmembrane</keyword>
<dbReference type="RefSeq" id="WP_301166315.1">
    <property type="nucleotide sequence ID" value="NZ_JAUHTR010000006.1"/>
</dbReference>
<feature type="transmembrane region" description="Helical" evidence="1">
    <location>
        <begin position="33"/>
        <end position="51"/>
    </location>
</feature>